<protein>
    <submittedName>
        <fullName evidence="1">Uncharacterized protein</fullName>
    </submittedName>
</protein>
<proteinExistence type="predicted"/>
<dbReference type="RefSeq" id="XP_059320180.1">
    <property type="nucleotide sequence ID" value="XM_059464197.1"/>
</dbReference>
<dbReference type="Proteomes" id="UP000091956">
    <property type="component" value="Unassembled WGS sequence"/>
</dbReference>
<reference evidence="2" key="2">
    <citation type="journal article" date="2018" name="Nat. Commun.">
        <title>Extreme sensitivity to ultraviolet light in the fungal pathogen causing white-nose syndrome of bats.</title>
        <authorList>
            <person name="Palmer J.M."/>
            <person name="Drees K.P."/>
            <person name="Foster J.T."/>
            <person name="Lindner D.L."/>
        </authorList>
    </citation>
    <scope>NUCLEOTIDE SEQUENCE [LARGE SCALE GENOMIC DNA]</scope>
    <source>
        <strain evidence="2">UAMH 10579</strain>
    </source>
</reference>
<dbReference type="EMBL" id="KV460211">
    <property type="protein sequence ID" value="PQM43849.1"/>
    <property type="molecule type" value="Genomic_DNA"/>
</dbReference>
<keyword evidence="2" id="KW-1185">Reference proteome</keyword>
<gene>
    <name evidence="1" type="ORF">VE01_10745</name>
</gene>
<evidence type="ECO:0000313" key="2">
    <source>
        <dbReference type="Proteomes" id="UP000091956"/>
    </source>
</evidence>
<reference evidence="1 2" key="1">
    <citation type="submission" date="2016-03" db="EMBL/GenBank/DDBJ databases">
        <title>Comparative genomics of Pseudogymnoascus destructans, the fungus causing white-nose syndrome of bats.</title>
        <authorList>
            <person name="Palmer J.M."/>
            <person name="Drees K.P."/>
            <person name="Foster J.T."/>
            <person name="Lindner D.L."/>
        </authorList>
    </citation>
    <scope>NUCLEOTIDE SEQUENCE [LARGE SCALE GENOMIC DNA]</scope>
    <source>
        <strain evidence="1 2">UAMH 10579</strain>
    </source>
</reference>
<dbReference type="GeneID" id="84234297"/>
<organism evidence="1 2">
    <name type="scientific">Pseudogymnoascus verrucosus</name>
    <dbReference type="NCBI Taxonomy" id="342668"/>
    <lineage>
        <taxon>Eukaryota</taxon>
        <taxon>Fungi</taxon>
        <taxon>Dikarya</taxon>
        <taxon>Ascomycota</taxon>
        <taxon>Pezizomycotina</taxon>
        <taxon>Leotiomycetes</taxon>
        <taxon>Thelebolales</taxon>
        <taxon>Thelebolaceae</taxon>
        <taxon>Pseudogymnoascus</taxon>
    </lineage>
</organism>
<evidence type="ECO:0000313" key="1">
    <source>
        <dbReference type="EMBL" id="PQM43849.1"/>
    </source>
</evidence>
<sequence length="104" mass="11749">MIKVSIYSSTHFLSRFYKLIKHTLLRRNGTSYRERGESRTGLSLLGPLTRSDVDMDSARKCIMGDQGITAKAKGSYGGTRGDLTFMMAEAGDDEIVVVRREQWR</sequence>
<dbReference type="AlphaFoldDB" id="A0A2P6FGS8"/>
<accession>A0A2P6FGS8</accession>
<name>A0A2P6FGS8_9PEZI</name>